<organism evidence="2 3">
    <name type="scientific">Legionella shakespearei DSM 23087</name>
    <dbReference type="NCBI Taxonomy" id="1122169"/>
    <lineage>
        <taxon>Bacteria</taxon>
        <taxon>Pseudomonadati</taxon>
        <taxon>Pseudomonadota</taxon>
        <taxon>Gammaproteobacteria</taxon>
        <taxon>Legionellales</taxon>
        <taxon>Legionellaceae</taxon>
        <taxon>Legionella</taxon>
    </lineage>
</organism>
<keyword evidence="1" id="KW-0472">Membrane</keyword>
<feature type="transmembrane region" description="Helical" evidence="1">
    <location>
        <begin position="57"/>
        <end position="76"/>
    </location>
</feature>
<dbReference type="OrthoDB" id="5651213at2"/>
<feature type="transmembrane region" description="Helical" evidence="1">
    <location>
        <begin position="88"/>
        <end position="106"/>
    </location>
</feature>
<dbReference type="AlphaFoldDB" id="A0A0W0Z766"/>
<reference evidence="2 3" key="1">
    <citation type="submission" date="2015-11" db="EMBL/GenBank/DDBJ databases">
        <title>Genomic analysis of 38 Legionella species identifies large and diverse effector repertoires.</title>
        <authorList>
            <person name="Burstein D."/>
            <person name="Amaro F."/>
            <person name="Zusman T."/>
            <person name="Lifshitz Z."/>
            <person name="Cohen O."/>
            <person name="Gilbert J.A."/>
            <person name="Pupko T."/>
            <person name="Shuman H.A."/>
            <person name="Segal G."/>
        </authorList>
    </citation>
    <scope>NUCLEOTIDE SEQUENCE [LARGE SCALE GENOMIC DNA]</scope>
    <source>
        <strain evidence="2 3">ATCC 49655</strain>
    </source>
</reference>
<gene>
    <name evidence="2" type="ORF">Lsha_0333</name>
</gene>
<comment type="caution">
    <text evidence="2">The sequence shown here is derived from an EMBL/GenBank/DDBJ whole genome shotgun (WGS) entry which is preliminary data.</text>
</comment>
<protein>
    <submittedName>
        <fullName evidence="2">Uncharacterized protein</fullName>
    </submittedName>
</protein>
<dbReference type="RefSeq" id="WP_018575851.1">
    <property type="nucleotide sequence ID" value="NZ_KB892381.1"/>
</dbReference>
<accession>A0A0W0Z766</accession>
<keyword evidence="1" id="KW-0812">Transmembrane</keyword>
<evidence type="ECO:0000256" key="1">
    <source>
        <dbReference type="SAM" id="Phobius"/>
    </source>
</evidence>
<evidence type="ECO:0000313" key="2">
    <source>
        <dbReference type="EMBL" id="KTD64964.1"/>
    </source>
</evidence>
<proteinExistence type="predicted"/>
<keyword evidence="3" id="KW-1185">Reference proteome</keyword>
<name>A0A0W0Z766_9GAMM</name>
<dbReference type="eggNOG" id="ENOG5031ET0">
    <property type="taxonomic scope" value="Bacteria"/>
</dbReference>
<keyword evidence="1" id="KW-1133">Transmembrane helix</keyword>
<sequence>MFLRVNRAFFARNRIREKDFGDIFNKTSKGITNIMPLIITIFFAPVLITTSLFSKEIILILANLSLSLGYVGNFIYRLYQNEVSKAELLITVLTLVALLALAYVLFPPLASLSFISLLCAVNQVAVTVNLFFLIKDVFIPPCKKFIENVAQWLGFDIATHYYSKPPLTLEKDRYIIDQLLKKSYDHDSYSPDFSQEELARLNHLLTKLSRYIDKYDESVLGYIYNRDAIADLEQQIAQLITQGNPDSSYTFIRKKIGFKTTKIQMLQEAEKNVLTALQDPASDATSTLQFFKGIDNNEIEKNREEVLHSGLECLQSEIQRQKAKIESLEACLPRTVLQ</sequence>
<feature type="transmembrane region" description="Helical" evidence="1">
    <location>
        <begin position="34"/>
        <end position="51"/>
    </location>
</feature>
<dbReference type="STRING" id="1122169.Lsha_0333"/>
<dbReference type="Proteomes" id="UP000054600">
    <property type="component" value="Unassembled WGS sequence"/>
</dbReference>
<dbReference type="PATRIC" id="fig|1122169.6.peg.374"/>
<dbReference type="EMBL" id="LNYW01000016">
    <property type="protein sequence ID" value="KTD64964.1"/>
    <property type="molecule type" value="Genomic_DNA"/>
</dbReference>
<feature type="transmembrane region" description="Helical" evidence="1">
    <location>
        <begin position="112"/>
        <end position="134"/>
    </location>
</feature>
<evidence type="ECO:0000313" key="3">
    <source>
        <dbReference type="Proteomes" id="UP000054600"/>
    </source>
</evidence>